<protein>
    <submittedName>
        <fullName evidence="1">Uncharacterized protein</fullName>
    </submittedName>
</protein>
<evidence type="ECO:0000313" key="2">
    <source>
        <dbReference type="Proteomes" id="UP000244722"/>
    </source>
</evidence>
<sequence length="116" mass="12711">MPAYGEGTASCIPLLKRAAILTLNWHAQMSYRKIGTQLGISKSTVESIIKRAKACASDPEDFDDVLACLDSQHGGGNPKRFPEGCEESLALRDLSQKDKEHWLKTFPEVASFSQTA</sequence>
<dbReference type="SUPFAM" id="SSF88659">
    <property type="entry name" value="Sigma3 and sigma4 domains of RNA polymerase sigma factors"/>
    <property type="match status" value="1"/>
</dbReference>
<gene>
    <name evidence="1" type="ORF">B9Z19DRAFT_1065759</name>
</gene>
<name>A0A2T6ZPV0_TUBBO</name>
<dbReference type="Gene3D" id="1.10.10.10">
    <property type="entry name" value="Winged helix-like DNA-binding domain superfamily/Winged helix DNA-binding domain"/>
    <property type="match status" value="1"/>
</dbReference>
<reference evidence="1 2" key="1">
    <citation type="submission" date="2017-04" db="EMBL/GenBank/DDBJ databases">
        <title>Draft genome sequence of Tuber borchii Vittad., a whitish edible truffle.</title>
        <authorList>
            <consortium name="DOE Joint Genome Institute"/>
            <person name="Murat C."/>
            <person name="Kuo A."/>
            <person name="Barry K.W."/>
            <person name="Clum A."/>
            <person name="Dockter R.B."/>
            <person name="Fauchery L."/>
            <person name="Iotti M."/>
            <person name="Kohler A."/>
            <person name="Labutti K."/>
            <person name="Lindquist E.A."/>
            <person name="Lipzen A."/>
            <person name="Ohm R.A."/>
            <person name="Wang M."/>
            <person name="Grigoriev I.V."/>
            <person name="Zambonelli A."/>
            <person name="Martin F.M."/>
        </authorList>
    </citation>
    <scope>NUCLEOTIDE SEQUENCE [LARGE SCALE GENOMIC DNA]</scope>
    <source>
        <strain evidence="1 2">Tbo3840</strain>
    </source>
</reference>
<organism evidence="1 2">
    <name type="scientific">Tuber borchii</name>
    <name type="common">White truffle</name>
    <dbReference type="NCBI Taxonomy" id="42251"/>
    <lineage>
        <taxon>Eukaryota</taxon>
        <taxon>Fungi</taxon>
        <taxon>Dikarya</taxon>
        <taxon>Ascomycota</taxon>
        <taxon>Pezizomycotina</taxon>
        <taxon>Pezizomycetes</taxon>
        <taxon>Pezizales</taxon>
        <taxon>Tuberaceae</taxon>
        <taxon>Tuber</taxon>
    </lineage>
</organism>
<dbReference type="InterPro" id="IPR013324">
    <property type="entry name" value="RNA_pol_sigma_r3/r4-like"/>
</dbReference>
<comment type="caution">
    <text evidence="1">The sequence shown here is derived from an EMBL/GenBank/DDBJ whole genome shotgun (WGS) entry which is preliminary data.</text>
</comment>
<evidence type="ECO:0000313" key="1">
    <source>
        <dbReference type="EMBL" id="PUU77511.1"/>
    </source>
</evidence>
<dbReference type="InterPro" id="IPR036388">
    <property type="entry name" value="WH-like_DNA-bd_sf"/>
</dbReference>
<dbReference type="OrthoDB" id="5356981at2759"/>
<dbReference type="AlphaFoldDB" id="A0A2T6ZPV0"/>
<dbReference type="Pfam" id="PF13384">
    <property type="entry name" value="HTH_23"/>
    <property type="match status" value="1"/>
</dbReference>
<keyword evidence="2" id="KW-1185">Reference proteome</keyword>
<dbReference type="Proteomes" id="UP000244722">
    <property type="component" value="Unassembled WGS sequence"/>
</dbReference>
<accession>A0A2T6ZPV0</accession>
<proteinExistence type="predicted"/>
<dbReference type="EMBL" id="NESQ01000150">
    <property type="protein sequence ID" value="PUU77511.1"/>
    <property type="molecule type" value="Genomic_DNA"/>
</dbReference>